<keyword evidence="6 8" id="KW-1133">Transmembrane helix</keyword>
<comment type="function">
    <text evidence="8">Uptake of L-lactate across the membrane. Can also transport D-lactate and glycolate.</text>
</comment>
<sequence length="533" mass="57188">MGGSGNLAGNSATLTVIEVLVALLPFATLVAGFLLFRLNALMTSILTFAVQFVVVVTYYHLPVIKSVEAGLWGNLTMWSVFILLWSGQIFGQTFRATGLTPALLDSFSAVVPTKDRQVRALTMITLLSAFVGTFNLYAVYPVAIPALADLGFGGVASAAGYLIYASWCLPFAALFIGAVIASAATGLPVDRIAGASGLLAIPLVFVSMIGTYRILGFRFRTRQSQTLFWMLCLSDVAGLILFTQVWPHYHELTLVSGGVIALLFLFLYGRMNRTDSPATETVEWTPAVVAAPLSQPVHYTLGMRMKAYFPLLIAIAYTMLTRIPAVSHVFSRFDFNVSAWGFTPVKINLLTTPAVPLIVAILSCYAVRLKKASLVQDVTRGTAHGASSLSTLLFGSATVYLMVATGQIAFLGQVLAQGGKTVYQVLDSVLIFLGGMTFGQGAPAIFLFSRLQMSSAAKLGLPLVLLVGLVNLVAMGPTNAVKPALIRFAASLVNIKGEDRTIFRIGLYWGIVQIVVTTIALLGLIGFTQVFRR</sequence>
<keyword evidence="7 8" id="KW-0472">Membrane</keyword>
<evidence type="ECO:0000256" key="1">
    <source>
        <dbReference type="ARBA" id="ARBA00004651"/>
    </source>
</evidence>
<feature type="transmembrane region" description="Helical" evidence="8">
    <location>
        <begin position="227"/>
        <end position="246"/>
    </location>
</feature>
<feature type="transmembrane region" description="Helical" evidence="8">
    <location>
        <begin position="120"/>
        <end position="140"/>
    </location>
</feature>
<name>A0AAU7YZR3_9BACT</name>
<dbReference type="GO" id="GO:0005886">
    <property type="term" value="C:plasma membrane"/>
    <property type="evidence" value="ECO:0007669"/>
    <property type="project" value="UniProtKB-SubCell"/>
</dbReference>
<dbReference type="Pfam" id="PF02652">
    <property type="entry name" value="Lactate_perm"/>
    <property type="match status" value="1"/>
</dbReference>
<comment type="similarity">
    <text evidence="2 8">Belongs to the lactate permease family.</text>
</comment>
<keyword evidence="5 8" id="KW-0812">Transmembrane</keyword>
<feature type="transmembrane region" description="Helical" evidence="8">
    <location>
        <begin position="347"/>
        <end position="367"/>
    </location>
</feature>
<feature type="transmembrane region" description="Helical" evidence="8">
    <location>
        <begin position="307"/>
        <end position="327"/>
    </location>
</feature>
<keyword evidence="4 8" id="KW-1003">Cell membrane</keyword>
<feature type="transmembrane region" description="Helical" evidence="8">
    <location>
        <begin position="388"/>
        <end position="409"/>
    </location>
</feature>
<dbReference type="KEGG" id="tgi:RBB81_21220"/>
<dbReference type="AlphaFoldDB" id="A0AAU7YZR3"/>
<dbReference type="GO" id="GO:0015295">
    <property type="term" value="F:solute:proton symporter activity"/>
    <property type="evidence" value="ECO:0007669"/>
    <property type="project" value="TreeGrafter"/>
</dbReference>
<feature type="transmembrane region" description="Helical" evidence="8">
    <location>
        <begin position="67"/>
        <end position="85"/>
    </location>
</feature>
<evidence type="ECO:0000256" key="4">
    <source>
        <dbReference type="ARBA" id="ARBA00022475"/>
    </source>
</evidence>
<feature type="transmembrane region" description="Helical" evidence="8">
    <location>
        <begin position="252"/>
        <end position="269"/>
    </location>
</feature>
<proteinExistence type="inferred from homology"/>
<accession>A0AAU7YZR3</accession>
<feature type="transmembrane region" description="Helical" evidence="8">
    <location>
        <begin position="501"/>
        <end position="527"/>
    </location>
</feature>
<dbReference type="GO" id="GO:0015129">
    <property type="term" value="F:lactate transmembrane transporter activity"/>
    <property type="evidence" value="ECO:0007669"/>
    <property type="project" value="UniProtKB-UniRule"/>
</dbReference>
<feature type="transmembrane region" description="Helical" evidence="8">
    <location>
        <begin position="43"/>
        <end position="61"/>
    </location>
</feature>
<dbReference type="EMBL" id="CP132938">
    <property type="protein sequence ID" value="XCB22070.1"/>
    <property type="molecule type" value="Genomic_DNA"/>
</dbReference>
<evidence type="ECO:0000256" key="5">
    <source>
        <dbReference type="ARBA" id="ARBA00022692"/>
    </source>
</evidence>
<protein>
    <recommendedName>
        <fullName evidence="8">L-lactate permease</fullName>
    </recommendedName>
</protein>
<reference evidence="9" key="2">
    <citation type="journal article" date="2024" name="Environ. Microbiol.">
        <title>Genome analysis and description of Tunturibacter gen. nov. expands the diversity of Terriglobia in tundra soils.</title>
        <authorList>
            <person name="Messyasz A."/>
            <person name="Mannisto M.K."/>
            <person name="Kerkhof L.J."/>
            <person name="Haggblom M.M."/>
        </authorList>
    </citation>
    <scope>NUCLEOTIDE SEQUENCE</scope>
    <source>
        <strain evidence="9">M8UP39</strain>
    </source>
</reference>
<dbReference type="PANTHER" id="PTHR30003:SF0">
    <property type="entry name" value="GLYCOLATE PERMEASE GLCA-RELATED"/>
    <property type="match status" value="1"/>
</dbReference>
<evidence type="ECO:0000256" key="6">
    <source>
        <dbReference type="ARBA" id="ARBA00022989"/>
    </source>
</evidence>
<evidence type="ECO:0000256" key="7">
    <source>
        <dbReference type="ARBA" id="ARBA00023136"/>
    </source>
</evidence>
<evidence type="ECO:0000313" key="9">
    <source>
        <dbReference type="EMBL" id="XCB22070.1"/>
    </source>
</evidence>
<dbReference type="PANTHER" id="PTHR30003">
    <property type="entry name" value="L-LACTATE PERMEASE"/>
    <property type="match status" value="1"/>
</dbReference>
<comment type="subcellular location">
    <subcellularLocation>
        <location evidence="1 8">Cell membrane</location>
        <topology evidence="1 8">Multi-pass membrane protein</topology>
    </subcellularLocation>
</comment>
<feature type="transmembrane region" description="Helical" evidence="8">
    <location>
        <begin position="12"/>
        <end position="36"/>
    </location>
</feature>
<evidence type="ECO:0000256" key="2">
    <source>
        <dbReference type="ARBA" id="ARBA00010100"/>
    </source>
</evidence>
<organism evidence="9">
    <name type="scientific">Tunturiibacter gelidiferens</name>
    <dbReference type="NCBI Taxonomy" id="3069689"/>
    <lineage>
        <taxon>Bacteria</taxon>
        <taxon>Pseudomonadati</taxon>
        <taxon>Acidobacteriota</taxon>
        <taxon>Terriglobia</taxon>
        <taxon>Terriglobales</taxon>
        <taxon>Acidobacteriaceae</taxon>
        <taxon>Tunturiibacter</taxon>
    </lineage>
</organism>
<feature type="transmembrane region" description="Helical" evidence="8">
    <location>
        <begin position="195"/>
        <end position="215"/>
    </location>
</feature>
<dbReference type="InterPro" id="IPR003804">
    <property type="entry name" value="Lactate_perm"/>
</dbReference>
<feature type="transmembrane region" description="Helical" evidence="8">
    <location>
        <begin position="460"/>
        <end position="481"/>
    </location>
</feature>
<evidence type="ECO:0000256" key="8">
    <source>
        <dbReference type="RuleBase" id="RU365092"/>
    </source>
</evidence>
<reference evidence="9" key="1">
    <citation type="submission" date="2023-08" db="EMBL/GenBank/DDBJ databases">
        <authorList>
            <person name="Messyasz A."/>
            <person name="Mannisto M.K."/>
            <person name="Kerkhof L.J."/>
            <person name="Haggblom M."/>
        </authorList>
    </citation>
    <scope>NUCLEOTIDE SEQUENCE</scope>
    <source>
        <strain evidence="9">M8UP39</strain>
    </source>
</reference>
<feature type="transmembrane region" description="Helical" evidence="8">
    <location>
        <begin position="171"/>
        <end position="189"/>
    </location>
</feature>
<gene>
    <name evidence="9" type="ORF">RBB81_21220</name>
</gene>
<feature type="transmembrane region" description="Helical" evidence="8">
    <location>
        <begin position="429"/>
        <end position="448"/>
    </location>
</feature>
<evidence type="ECO:0000256" key="3">
    <source>
        <dbReference type="ARBA" id="ARBA00022448"/>
    </source>
</evidence>
<dbReference type="RefSeq" id="WP_353072066.1">
    <property type="nucleotide sequence ID" value="NZ_CP132938.1"/>
</dbReference>
<keyword evidence="3 8" id="KW-0813">Transport</keyword>